<evidence type="ECO:0000256" key="1">
    <source>
        <dbReference type="ARBA" id="ARBA00022676"/>
    </source>
</evidence>
<keyword evidence="2" id="KW-0808">Transferase</keyword>
<evidence type="ECO:0008006" key="4">
    <source>
        <dbReference type="Google" id="ProtNLM"/>
    </source>
</evidence>
<dbReference type="PANTHER" id="PTHR34106">
    <property type="entry name" value="GLYCOSIDASE"/>
    <property type="match status" value="1"/>
</dbReference>
<organism evidence="3">
    <name type="scientific">marine sediment metagenome</name>
    <dbReference type="NCBI Taxonomy" id="412755"/>
    <lineage>
        <taxon>unclassified sequences</taxon>
        <taxon>metagenomes</taxon>
        <taxon>ecological metagenomes</taxon>
    </lineage>
</organism>
<dbReference type="PANTHER" id="PTHR34106:SF5">
    <property type="entry name" value="GLYCOSIDASE"/>
    <property type="match status" value="1"/>
</dbReference>
<dbReference type="AlphaFoldDB" id="X1KGL7"/>
<proteinExistence type="predicted"/>
<dbReference type="EMBL" id="BARV01005960">
    <property type="protein sequence ID" value="GAI05818.1"/>
    <property type="molecule type" value="Genomic_DNA"/>
</dbReference>
<dbReference type="InterPro" id="IPR007184">
    <property type="entry name" value="Mannoside_phosphorylase"/>
</dbReference>
<dbReference type="Gene3D" id="2.115.10.20">
    <property type="entry name" value="Glycosyl hydrolase domain, family 43"/>
    <property type="match status" value="1"/>
</dbReference>
<dbReference type="Pfam" id="PF04041">
    <property type="entry name" value="Glyco_hydro_130"/>
    <property type="match status" value="1"/>
</dbReference>
<dbReference type="SUPFAM" id="SSF75005">
    <property type="entry name" value="Arabinanase/levansucrase/invertase"/>
    <property type="match status" value="1"/>
</dbReference>
<reference evidence="3" key="1">
    <citation type="journal article" date="2014" name="Front. Microbiol.">
        <title>High frequency of phylogenetically diverse reductive dehalogenase-homologous genes in deep subseafloor sedimentary metagenomes.</title>
        <authorList>
            <person name="Kawai M."/>
            <person name="Futagami T."/>
            <person name="Toyoda A."/>
            <person name="Takaki Y."/>
            <person name="Nishi S."/>
            <person name="Hori S."/>
            <person name="Arai W."/>
            <person name="Tsubouchi T."/>
            <person name="Morono Y."/>
            <person name="Uchiyama I."/>
            <person name="Ito T."/>
            <person name="Fujiyama A."/>
            <person name="Inagaki F."/>
            <person name="Takami H."/>
        </authorList>
    </citation>
    <scope>NUCLEOTIDE SEQUENCE</scope>
    <source>
        <strain evidence="3">Expedition CK06-06</strain>
    </source>
</reference>
<evidence type="ECO:0000313" key="3">
    <source>
        <dbReference type="EMBL" id="GAI05818.1"/>
    </source>
</evidence>
<comment type="caution">
    <text evidence="3">The sequence shown here is derived from an EMBL/GenBank/DDBJ whole genome shotgun (WGS) entry which is preliminary data.</text>
</comment>
<accession>X1KGL7</accession>
<keyword evidence="1" id="KW-0328">Glycosyltransferase</keyword>
<evidence type="ECO:0000256" key="2">
    <source>
        <dbReference type="ARBA" id="ARBA00022679"/>
    </source>
</evidence>
<dbReference type="GO" id="GO:0016757">
    <property type="term" value="F:glycosyltransferase activity"/>
    <property type="evidence" value="ECO:0007669"/>
    <property type="project" value="UniProtKB-KW"/>
</dbReference>
<gene>
    <name evidence="3" type="ORF">S06H3_12146</name>
</gene>
<sequence length="94" mass="10493">MRNLDNYIVLGKKYWWESLKVGAGAPPIKTEEGLLLIYHGVDENKIYRVGAALLDLDNPHQVIARSSEPISGPEEGYDFEIPNVKFPQGVIIKG</sequence>
<dbReference type="InterPro" id="IPR023296">
    <property type="entry name" value="Glyco_hydro_beta-prop_sf"/>
</dbReference>
<feature type="non-terminal residue" evidence="3">
    <location>
        <position position="94"/>
    </location>
</feature>
<protein>
    <recommendedName>
        <fullName evidence="4">Glycosidase</fullName>
    </recommendedName>
</protein>
<name>X1KGL7_9ZZZZ</name>